<dbReference type="InterPro" id="IPR003877">
    <property type="entry name" value="SPRY_dom"/>
</dbReference>
<dbReference type="InterPro" id="IPR001870">
    <property type="entry name" value="B30.2/SPRY"/>
</dbReference>
<dbReference type="Gene3D" id="2.60.120.920">
    <property type="match status" value="1"/>
</dbReference>
<evidence type="ECO:0000256" key="2">
    <source>
        <dbReference type="ARBA" id="ARBA00023043"/>
    </source>
</evidence>
<dbReference type="InterPro" id="IPR043136">
    <property type="entry name" value="B30.2/SPRY_sf"/>
</dbReference>
<dbReference type="InterPro" id="IPR036770">
    <property type="entry name" value="Ankyrin_rpt-contain_sf"/>
</dbReference>
<name>A0AA40C4D2_9PEZI</name>
<feature type="domain" description="B30.2/SPRY" evidence="5">
    <location>
        <begin position="1989"/>
        <end position="2196"/>
    </location>
</feature>
<dbReference type="SUPFAM" id="SSF49899">
    <property type="entry name" value="Concanavalin A-like lectins/glucanases"/>
    <property type="match status" value="1"/>
</dbReference>
<dbReference type="PANTHER" id="PTHR24198:SF165">
    <property type="entry name" value="ANKYRIN REPEAT-CONTAINING PROTEIN-RELATED"/>
    <property type="match status" value="1"/>
</dbReference>
<dbReference type="PANTHER" id="PTHR24198">
    <property type="entry name" value="ANKYRIN REPEAT AND PROTEIN KINASE DOMAIN-CONTAINING PROTEIN"/>
    <property type="match status" value="1"/>
</dbReference>
<feature type="repeat" description="ANK" evidence="3">
    <location>
        <begin position="979"/>
        <end position="1011"/>
    </location>
</feature>
<dbReference type="InterPro" id="IPR013320">
    <property type="entry name" value="ConA-like_dom_sf"/>
</dbReference>
<feature type="repeat" description="ANK" evidence="3">
    <location>
        <begin position="879"/>
        <end position="911"/>
    </location>
</feature>
<feature type="repeat" description="ANK" evidence="3">
    <location>
        <begin position="1179"/>
        <end position="1211"/>
    </location>
</feature>
<dbReference type="PROSITE" id="PS50297">
    <property type="entry name" value="ANK_REP_REGION"/>
    <property type="match status" value="10"/>
</dbReference>
<dbReference type="EMBL" id="JAULSU010000003">
    <property type="protein sequence ID" value="KAK0623858.1"/>
    <property type="molecule type" value="Genomic_DNA"/>
</dbReference>
<feature type="repeat" description="ANK" evidence="3">
    <location>
        <begin position="1846"/>
        <end position="1878"/>
    </location>
</feature>
<keyword evidence="2 3" id="KW-0040">ANK repeat</keyword>
<evidence type="ECO:0000259" key="5">
    <source>
        <dbReference type="PROSITE" id="PS50188"/>
    </source>
</evidence>
<proteinExistence type="predicted"/>
<sequence length="2264" mass="247867">MRITPATMEKQRFHLILVHGIGDDKLRQRKVWSFWNTRFRGTALVTSFPFVEENSFSSEQKSPSLLADDQEPSLERERTIDFGSLGFAGRAQALLDKIVEVDAKAGANATGGGDQPSPFVYVFLSHDLGGSLVQQALDLASHHRRYLHIANYTAGLIFCDRPSGVHVDDVSHREDEILRIASKRQQGSRLPFGVLRDLPCDLDSIAWSFEGNKRHIASLDVTSEDGQVTTFRAGAGVARERQLVLSAANLDTDVWRAEPGHAIAEQIFDFIKRIFVAESRYMAKAYHRFLALLSSVSAASRQLRLSKPSPNTLNWVTEHPSYKDWIVQSGDAPDILYLSGPRGSGKSVIASHLIAALQNVPSSTVISFSFDRQDQRTQPISALYISLIRQILFISPRLFRHISSVADWVKNEDAFGYEVLTGMLLNLLQGAIPDPIFCVIYGTEDCKEYEFDEIINVIRRFRGRVMHGMQGSFKLVVADNQPRKGLFKAEGAKCRDIDLSSSKLYASDVKQYVQREITKLAIRHPEWETCRRHVVEKLCSADTTFLRARLLIRLLETAKIPSTIRAAERVVDDLPWTTEEMYELAVKRCEVDVRTPLMPLLHWISYSVRPLNLDELAVVPALSVSSELSWENLKLDTHLRIAGDIRPLKGNLVRPSGLQVLPVHSSMEPALARLWAKNGEDPEITVFEQCLNYLELALGHLPDIATTNPTSPTDLVPAGKTDDRRAFGLLGYSVTHWPYHYRRVRDRLSQESKNRIVQFISAGTNSSLLYMLHELYAGKQSPRLPAFDTPLKLASRHGLAGIARSLLPMLANTPDPKHALGEALDLAAGYNHMDVVDLLLGEGAPCINALCLASKNNFFEVVQTLVQKRPDAINTKDDEGRSPFLLAALNGNEAIGAYLLGKGAKIAVGDTLRNGSTVIHVAARTGQSKVLELIDADFDLEAVDQWGNTALLLAAEGGFGDVVRFLLDRKVSTNTTNDKGFTALHRAVALAQASTCEVLLDAGVDILAESEDRFSPVHLAAQRGHHRILRRLLERLGPDYVGRETEESTVERFGHGGDSENRLNPNKEARPPLELAALHGHLDTTKELLKYPHYNSGPTQATALMLAAAQGWDLVVQELLNHSSVTAVVRDEVGHDALHLAAKYHHPHIITKILDSERTVGIFDVNSAITSAGSGVGVEGWTPLHIAARGGRFLTVRELLARKADPQALTGDRESPLHIAAASGDASITEELLKELAKLGLENNRHPLYLEDSKGRTPFIRAVEKGHREVAVKIVNFVRPIKAASAPRIPSSPTGILKSPTGIATSPTVDILKLQGRKDALYLGVASNDEGLVQFLIGSGWDPNARNADGPNGLHLAASAASPFRISMLEILLEAGADPDAKYPNTGDENVPANLGDRPLHIAVRDSRLDAIEALLNRRKRAAMINAADNQGITPLYLAAYLGRQEATKELLRWKPNLEATKTNSGWTALHAAYDNAKIVKLLLDGGANPYAVNHDGRPPFFLSADEDDGEEILRVYLDHPKAKVDPNWRMRGGWSVLHTAAAGGTVETLQLLLERGADINAADNATLVTPLHTVLSEGKMGAIEFLLSQQGADLNADSYTHGTVLMAAAGRNDHGEAVRLVLDRGVDVNARSEYNGHLTALQRAAYTGDEDAVKALLDAGADVNLTGGKGFGSPLLAAIMNGSRKRRSRVVERLLDAGAEVNFARSANGTALEWALSHGRQEIVQMLLEKERKADVNAISKNERLGTPLIAAVDAGEIGSIKDLLDRGADPNLTRAPDTETPAQVAVRRGRLNVLEALVRGGADLGYSGPLRRRVLSHAIGWKSTDLLDLLWDRPEVDINEQDVELQTPLMIAAREGDVLAVEKLIARGANVNMQDRLGRTALMHAICRDYGSIVTALIDKGQTDLRVNDKHGRDALYLAARASGTDVFHKILKSLQGDGLAAAYEGAVMAAIASNRYEIVHALLEGLQRLTGRDRDGWTALYTAQRYQREWVEEIEDKSSSSEPEPKLPSRWDQHSLLSVSAEKDGKALVIGRLADYSMAVTSSSAEYYRAVRGAVRANHAMSPVKGGVYYFEVKFTGVSGVGEIGVGFCEEVAETDTMLGRKEAAWGYHGDDGCLFGVNTRSGSGLPYGPKYGEGDVIGCGVNFDQGTVFYTKNGNIIGRAFTGIVGKLYPAVCMNLRMSGCRVSATFWDAEDQGRSFKFKGSFTAPSTFEETEYTKQAVRRSETFGRDGSDVPLRRRHSTSDEDDEDDYDDTGSGSESSD</sequence>
<dbReference type="PROSITE" id="PS50088">
    <property type="entry name" value="ANK_REPEAT"/>
    <property type="match status" value="14"/>
</dbReference>
<dbReference type="InterPro" id="IPR056884">
    <property type="entry name" value="NPHP3-like_N"/>
</dbReference>
<keyword evidence="7" id="KW-1185">Reference proteome</keyword>
<dbReference type="Gene3D" id="1.25.40.20">
    <property type="entry name" value="Ankyrin repeat-containing domain"/>
    <property type="match status" value="7"/>
</dbReference>
<feature type="repeat" description="ANK" evidence="3">
    <location>
        <begin position="1637"/>
        <end position="1669"/>
    </location>
</feature>
<dbReference type="InterPro" id="IPR002110">
    <property type="entry name" value="Ankyrin_rpt"/>
</dbReference>
<dbReference type="Proteomes" id="UP001175000">
    <property type="component" value="Unassembled WGS sequence"/>
</dbReference>
<evidence type="ECO:0000256" key="1">
    <source>
        <dbReference type="ARBA" id="ARBA00022737"/>
    </source>
</evidence>
<feature type="region of interest" description="Disordered" evidence="4">
    <location>
        <begin position="2217"/>
        <end position="2264"/>
    </location>
</feature>
<protein>
    <submittedName>
        <fullName evidence="6">Ankyrin repeat-containing domain protein</fullName>
    </submittedName>
</protein>
<dbReference type="Pfam" id="PF00622">
    <property type="entry name" value="SPRY"/>
    <property type="match status" value="1"/>
</dbReference>
<dbReference type="PRINTS" id="PR01415">
    <property type="entry name" value="ANKYRIN"/>
</dbReference>
<feature type="repeat" description="ANK" evidence="3">
    <location>
        <begin position="1779"/>
        <end position="1811"/>
    </location>
</feature>
<evidence type="ECO:0000313" key="6">
    <source>
        <dbReference type="EMBL" id="KAK0623858.1"/>
    </source>
</evidence>
<feature type="repeat" description="ANK" evidence="3">
    <location>
        <begin position="1745"/>
        <end position="1777"/>
    </location>
</feature>
<accession>A0AA40C4D2</accession>
<dbReference type="SUPFAM" id="SSF52540">
    <property type="entry name" value="P-loop containing nucleoside triphosphate hydrolases"/>
    <property type="match status" value="1"/>
</dbReference>
<feature type="repeat" description="ANK" evidence="3">
    <location>
        <begin position="946"/>
        <end position="978"/>
    </location>
</feature>
<dbReference type="SMART" id="SM00449">
    <property type="entry name" value="SPRY"/>
    <property type="match status" value="1"/>
</dbReference>
<gene>
    <name evidence="6" type="ORF">B0T14DRAFT_602343</name>
</gene>
<feature type="region of interest" description="Disordered" evidence="4">
    <location>
        <begin position="1046"/>
        <end position="1067"/>
    </location>
</feature>
<feature type="compositionally biased region" description="Basic and acidic residues" evidence="4">
    <location>
        <begin position="2224"/>
        <end position="2238"/>
    </location>
</feature>
<evidence type="ECO:0000313" key="7">
    <source>
        <dbReference type="Proteomes" id="UP001175000"/>
    </source>
</evidence>
<feature type="repeat" description="ANK" evidence="3">
    <location>
        <begin position="1212"/>
        <end position="1244"/>
    </location>
</feature>
<evidence type="ECO:0000256" key="4">
    <source>
        <dbReference type="SAM" id="MobiDB-lite"/>
    </source>
</evidence>
<feature type="repeat" description="ANK" evidence="3">
    <location>
        <begin position="1533"/>
        <end position="1565"/>
    </location>
</feature>
<feature type="repeat" description="ANK" evidence="3">
    <location>
        <begin position="1431"/>
        <end position="1463"/>
    </location>
</feature>
<comment type="caution">
    <text evidence="6">The sequence shown here is derived from an EMBL/GenBank/DDBJ whole genome shotgun (WGS) entry which is preliminary data.</text>
</comment>
<keyword evidence="1" id="KW-0677">Repeat</keyword>
<dbReference type="SMART" id="SM00248">
    <property type="entry name" value="ANK"/>
    <property type="match status" value="30"/>
</dbReference>
<dbReference type="SUPFAM" id="SSF48403">
    <property type="entry name" value="Ankyrin repeat"/>
    <property type="match status" value="4"/>
</dbReference>
<feature type="repeat" description="ANK" evidence="3">
    <location>
        <begin position="1602"/>
        <end position="1634"/>
    </location>
</feature>
<feature type="compositionally biased region" description="Acidic residues" evidence="4">
    <location>
        <begin position="2246"/>
        <end position="2255"/>
    </location>
</feature>
<feature type="repeat" description="ANK" evidence="3">
    <location>
        <begin position="1349"/>
        <end position="1384"/>
    </location>
</feature>
<reference evidence="6" key="1">
    <citation type="submission" date="2023-06" db="EMBL/GenBank/DDBJ databases">
        <title>Genome-scale phylogeny and comparative genomics of the fungal order Sordariales.</title>
        <authorList>
            <consortium name="Lawrence Berkeley National Laboratory"/>
            <person name="Hensen N."/>
            <person name="Bonometti L."/>
            <person name="Westerberg I."/>
            <person name="Brannstrom I.O."/>
            <person name="Guillou S."/>
            <person name="Cros-Aarteil S."/>
            <person name="Calhoun S."/>
            <person name="Haridas S."/>
            <person name="Kuo A."/>
            <person name="Mondo S."/>
            <person name="Pangilinan J."/>
            <person name="Riley R."/>
            <person name="Labutti K."/>
            <person name="Andreopoulos B."/>
            <person name="Lipzen A."/>
            <person name="Chen C."/>
            <person name="Yanf M."/>
            <person name="Daum C."/>
            <person name="Ng V."/>
            <person name="Clum A."/>
            <person name="Steindorff A."/>
            <person name="Ohm R."/>
            <person name="Martin F."/>
            <person name="Silar P."/>
            <person name="Natvig D."/>
            <person name="Lalanne C."/>
            <person name="Gautier V."/>
            <person name="Ament-Velasquez S.L."/>
            <person name="Kruys A."/>
            <person name="Hutchinson M.I."/>
            <person name="Powell A.J."/>
            <person name="Barry K."/>
            <person name="Miller A.N."/>
            <person name="Grigoriev I.V."/>
            <person name="Debuchy R."/>
            <person name="Gladieux P."/>
            <person name="Thoren M.H."/>
            <person name="Johannesson H."/>
        </authorList>
    </citation>
    <scope>NUCLEOTIDE SEQUENCE</scope>
    <source>
        <strain evidence="6">CBS 606.72</strain>
    </source>
</reference>
<evidence type="ECO:0000256" key="3">
    <source>
        <dbReference type="PROSITE-ProRule" id="PRU00023"/>
    </source>
</evidence>
<dbReference type="Pfam" id="PF24883">
    <property type="entry name" value="NPHP3_N"/>
    <property type="match status" value="1"/>
</dbReference>
<feature type="repeat" description="ANK" evidence="3">
    <location>
        <begin position="1012"/>
        <end position="1035"/>
    </location>
</feature>
<organism evidence="6 7">
    <name type="scientific">Immersiella caudata</name>
    <dbReference type="NCBI Taxonomy" id="314043"/>
    <lineage>
        <taxon>Eukaryota</taxon>
        <taxon>Fungi</taxon>
        <taxon>Dikarya</taxon>
        <taxon>Ascomycota</taxon>
        <taxon>Pezizomycotina</taxon>
        <taxon>Sordariomycetes</taxon>
        <taxon>Sordariomycetidae</taxon>
        <taxon>Sordariales</taxon>
        <taxon>Lasiosphaeriaceae</taxon>
        <taxon>Immersiella</taxon>
    </lineage>
</organism>
<dbReference type="Pfam" id="PF12796">
    <property type="entry name" value="Ank_2"/>
    <property type="match status" value="8"/>
</dbReference>
<dbReference type="Gene3D" id="3.40.50.300">
    <property type="entry name" value="P-loop containing nucleotide triphosphate hydrolases"/>
    <property type="match status" value="1"/>
</dbReference>
<dbReference type="InterPro" id="IPR027417">
    <property type="entry name" value="P-loop_NTPase"/>
</dbReference>
<dbReference type="PROSITE" id="PS50188">
    <property type="entry name" value="B302_SPRY"/>
    <property type="match status" value="1"/>
</dbReference>